<dbReference type="Proteomes" id="UP001390339">
    <property type="component" value="Unassembled WGS sequence"/>
</dbReference>
<name>A0ABR2IU56_9PEZI</name>
<gene>
    <name evidence="2" type="ORF">PGQ11_006904</name>
</gene>
<feature type="transmembrane region" description="Helical" evidence="1">
    <location>
        <begin position="136"/>
        <end position="155"/>
    </location>
</feature>
<accession>A0ABR2IU56</accession>
<proteinExistence type="predicted"/>
<keyword evidence="1" id="KW-0812">Transmembrane</keyword>
<dbReference type="PROSITE" id="PS51257">
    <property type="entry name" value="PROKAR_LIPOPROTEIN"/>
    <property type="match status" value="1"/>
</dbReference>
<dbReference type="EMBL" id="JAPCWZ010000004">
    <property type="protein sequence ID" value="KAK8868326.1"/>
    <property type="molecule type" value="Genomic_DNA"/>
</dbReference>
<protein>
    <submittedName>
        <fullName evidence="2">Uncharacterized protein</fullName>
    </submittedName>
</protein>
<evidence type="ECO:0000313" key="3">
    <source>
        <dbReference type="Proteomes" id="UP001390339"/>
    </source>
</evidence>
<dbReference type="Pfam" id="PF14087">
    <property type="entry name" value="DUF4267"/>
    <property type="match status" value="1"/>
</dbReference>
<feature type="transmembrane region" description="Helical" evidence="1">
    <location>
        <begin position="104"/>
        <end position="124"/>
    </location>
</feature>
<keyword evidence="1" id="KW-1133">Transmembrane helix</keyword>
<feature type="transmembrane region" description="Helical" evidence="1">
    <location>
        <begin position="20"/>
        <end position="38"/>
    </location>
</feature>
<evidence type="ECO:0000313" key="2">
    <source>
        <dbReference type="EMBL" id="KAK8868326.1"/>
    </source>
</evidence>
<keyword evidence="1" id="KW-0472">Membrane</keyword>
<keyword evidence="3" id="KW-1185">Reference proteome</keyword>
<organism evidence="2 3">
    <name type="scientific">Apiospora arundinis</name>
    <dbReference type="NCBI Taxonomy" id="335852"/>
    <lineage>
        <taxon>Eukaryota</taxon>
        <taxon>Fungi</taxon>
        <taxon>Dikarya</taxon>
        <taxon>Ascomycota</taxon>
        <taxon>Pezizomycotina</taxon>
        <taxon>Sordariomycetes</taxon>
        <taxon>Xylariomycetidae</taxon>
        <taxon>Amphisphaeriales</taxon>
        <taxon>Apiosporaceae</taxon>
        <taxon>Apiospora</taxon>
    </lineage>
</organism>
<evidence type="ECO:0000256" key="1">
    <source>
        <dbReference type="SAM" id="Phobius"/>
    </source>
</evidence>
<dbReference type="InterPro" id="IPR025363">
    <property type="entry name" value="DUF4267"/>
</dbReference>
<comment type="caution">
    <text evidence="2">The sequence shown here is derived from an EMBL/GenBank/DDBJ whole genome shotgun (WGS) entry which is preliminary data.</text>
</comment>
<reference evidence="2 3" key="1">
    <citation type="journal article" date="2024" name="IMA Fungus">
        <title>Apiospora arundinis, a panoply of carbohydrate-active enzymes and secondary metabolites.</title>
        <authorList>
            <person name="Sorensen T."/>
            <person name="Petersen C."/>
            <person name="Muurmann A.T."/>
            <person name="Christiansen J.V."/>
            <person name="Brundto M.L."/>
            <person name="Overgaard C.K."/>
            <person name="Boysen A.T."/>
            <person name="Wollenberg R.D."/>
            <person name="Larsen T.O."/>
            <person name="Sorensen J.L."/>
            <person name="Nielsen K.L."/>
            <person name="Sondergaard T.E."/>
        </authorList>
    </citation>
    <scope>NUCLEOTIDE SEQUENCE [LARGE SCALE GENOMIC DNA]</scope>
    <source>
        <strain evidence="2 3">AAU 773</strain>
    </source>
</reference>
<sequence length="160" mass="17475">MDFKRLLSESFNKPSVIPPGYILGSCFLGLGIIGLVSPSQAEIAFPVRQEEEDDVKDSAESIHPASRGGKIREVLTAHLYSKAGRDLVFGLSFFALQYQGNMRAVVALEGLVTLVGFVDGFAVWKYGADDARPLAWSYWIWSASILAIAGGRLYFLPSSQ</sequence>